<protein>
    <submittedName>
        <fullName evidence="1">Uncharacterized protein</fullName>
    </submittedName>
</protein>
<reference evidence="1" key="1">
    <citation type="journal article" date="2022" name="bioRxiv">
        <title>Population genetic analysis of Ophidiomyces ophidiicola, the causative agent of snake fungal disease, indicates recent introductions to the USA.</title>
        <authorList>
            <person name="Ladner J.T."/>
            <person name="Palmer J.M."/>
            <person name="Ettinger C.L."/>
            <person name="Stajich J.E."/>
            <person name="Farrell T.M."/>
            <person name="Glorioso B.M."/>
            <person name="Lawson B."/>
            <person name="Price S.J."/>
            <person name="Stengle A.G."/>
            <person name="Grear D.A."/>
            <person name="Lorch J.M."/>
        </authorList>
    </citation>
    <scope>NUCLEOTIDE SEQUENCE</scope>
    <source>
        <strain evidence="1">NWHC 24266-5</strain>
    </source>
</reference>
<proteinExistence type="predicted"/>
<gene>
    <name evidence="1" type="ORF">LOY88_005828</name>
</gene>
<organism evidence="1">
    <name type="scientific">Ophidiomyces ophidiicola</name>
    <dbReference type="NCBI Taxonomy" id="1387563"/>
    <lineage>
        <taxon>Eukaryota</taxon>
        <taxon>Fungi</taxon>
        <taxon>Dikarya</taxon>
        <taxon>Ascomycota</taxon>
        <taxon>Pezizomycotina</taxon>
        <taxon>Eurotiomycetes</taxon>
        <taxon>Eurotiomycetidae</taxon>
        <taxon>Onygenales</taxon>
        <taxon>Onygenaceae</taxon>
        <taxon>Ophidiomyces</taxon>
    </lineage>
</organism>
<accession>A0ACB8UPN0</accession>
<evidence type="ECO:0000313" key="1">
    <source>
        <dbReference type="EMBL" id="KAI2382681.1"/>
    </source>
</evidence>
<sequence>MAMAAHNGKSIDTLAVYSAALVKEPPRPGSGSSLILFAASLVGFLCSAMNGYDGSLYNAMAANTAFLRYFDGSNTGIWAGIMSSMYQIGGIAALPFVGPVNDSLGRRAGMFAGAAVVIVGTVVSATVTAGNVRQFLGGRFLLGFGVSISSSAGPMYTVEVSHPAYRGIVTALLNTFWFIGSILASGTARACVRMGGTASWRAPLWMQLFFAGTICALAFFLPESPRWLYVHKRRIRAQEMLVKYHGQGNPESEWVKLQLMEYEAHLDKNGADKRWWDYRVLFRNRVARYRTFCCCCVAVFGQWAGNGRPPSFCHTLAETHK</sequence>
<dbReference type="EMBL" id="JALBCA010000113">
    <property type="protein sequence ID" value="KAI2382681.1"/>
    <property type="molecule type" value="Genomic_DNA"/>
</dbReference>
<comment type="caution">
    <text evidence="1">The sequence shown here is derived from an EMBL/GenBank/DDBJ whole genome shotgun (WGS) entry which is preliminary data.</text>
</comment>
<name>A0ACB8UPN0_9EURO</name>